<evidence type="ECO:0000256" key="5">
    <source>
        <dbReference type="ARBA" id="ARBA00022695"/>
    </source>
</evidence>
<dbReference type="Gene3D" id="1.10.150.20">
    <property type="entry name" value="5' to 3' exonuclease, C-terminal subdomain"/>
    <property type="match status" value="2"/>
</dbReference>
<dbReference type="Pfam" id="PF00476">
    <property type="entry name" value="DNA_pol_A"/>
    <property type="match status" value="1"/>
</dbReference>
<evidence type="ECO:0000256" key="14">
    <source>
        <dbReference type="ARBA" id="ARBA00049244"/>
    </source>
</evidence>
<evidence type="ECO:0000256" key="2">
    <source>
        <dbReference type="ARBA" id="ARBA00012417"/>
    </source>
</evidence>
<dbReference type="EC" id="2.7.7.7" evidence="2 15"/>
<dbReference type="Pfam" id="PF01367">
    <property type="entry name" value="5_3_exonuc"/>
    <property type="match status" value="1"/>
</dbReference>
<dbReference type="InterPro" id="IPR001098">
    <property type="entry name" value="DNA-dir_DNA_pol_A_palm_dom"/>
</dbReference>
<dbReference type="Proteomes" id="UP001500353">
    <property type="component" value="Unassembled WGS sequence"/>
</dbReference>
<keyword evidence="17" id="KW-0472">Membrane</keyword>
<dbReference type="InterPro" id="IPR008918">
    <property type="entry name" value="HhH2"/>
</dbReference>
<dbReference type="InterPro" id="IPR012337">
    <property type="entry name" value="RNaseH-like_sf"/>
</dbReference>
<feature type="domain" description="DNA-directed DNA polymerase family A palm" evidence="20">
    <location>
        <begin position="706"/>
        <end position="912"/>
    </location>
</feature>
<evidence type="ECO:0000256" key="11">
    <source>
        <dbReference type="ARBA" id="ARBA00022932"/>
    </source>
</evidence>
<gene>
    <name evidence="16 21" type="primary">polA</name>
    <name evidence="21" type="ORF">GCM10023210_34990</name>
</gene>
<evidence type="ECO:0000259" key="20">
    <source>
        <dbReference type="SMART" id="SM00482"/>
    </source>
</evidence>
<dbReference type="CDD" id="cd09859">
    <property type="entry name" value="PIN_53EXO"/>
    <property type="match status" value="1"/>
</dbReference>
<dbReference type="Pfam" id="PF01612">
    <property type="entry name" value="DNA_pol_A_exo1"/>
    <property type="match status" value="1"/>
</dbReference>
<comment type="function">
    <text evidence="16">In addition to polymerase activity, this DNA polymerase exhibits 3'-5' and 5'-3' exonuclease activity.</text>
</comment>
<evidence type="ECO:0000256" key="17">
    <source>
        <dbReference type="SAM" id="Phobius"/>
    </source>
</evidence>
<dbReference type="PROSITE" id="PS00447">
    <property type="entry name" value="DNA_POLYMERASE_A"/>
    <property type="match status" value="1"/>
</dbReference>
<dbReference type="NCBIfam" id="NF004397">
    <property type="entry name" value="PRK05755.1"/>
    <property type="match status" value="1"/>
</dbReference>
<comment type="similarity">
    <text evidence="1 16">Belongs to the DNA polymerase type-A family.</text>
</comment>
<dbReference type="Gene3D" id="1.20.1060.10">
    <property type="entry name" value="Taq DNA Polymerase, Chain T, domain 4"/>
    <property type="match status" value="1"/>
</dbReference>
<evidence type="ECO:0000256" key="1">
    <source>
        <dbReference type="ARBA" id="ARBA00007705"/>
    </source>
</evidence>
<evidence type="ECO:0000256" key="8">
    <source>
        <dbReference type="ARBA" id="ARBA00022763"/>
    </source>
</evidence>
<evidence type="ECO:0000256" key="9">
    <source>
        <dbReference type="ARBA" id="ARBA00022801"/>
    </source>
</evidence>
<dbReference type="SUPFAM" id="SSF56672">
    <property type="entry name" value="DNA/RNA polymerases"/>
    <property type="match status" value="1"/>
</dbReference>
<dbReference type="InterPro" id="IPR018320">
    <property type="entry name" value="DNA_polymerase_1"/>
</dbReference>
<dbReference type="InterPro" id="IPR002421">
    <property type="entry name" value="5-3_exonuclease"/>
</dbReference>
<dbReference type="PANTHER" id="PTHR10133:SF27">
    <property type="entry name" value="DNA POLYMERASE NU"/>
    <property type="match status" value="1"/>
</dbReference>
<feature type="transmembrane region" description="Helical" evidence="17">
    <location>
        <begin position="12"/>
        <end position="29"/>
    </location>
</feature>
<evidence type="ECO:0000259" key="18">
    <source>
        <dbReference type="SMART" id="SM00474"/>
    </source>
</evidence>
<dbReference type="CDD" id="cd06139">
    <property type="entry name" value="DNA_polA_I_Ecoli_like_exo"/>
    <property type="match status" value="1"/>
</dbReference>
<evidence type="ECO:0000256" key="13">
    <source>
        <dbReference type="ARBA" id="ARBA00023204"/>
    </source>
</evidence>
<keyword evidence="13 16" id="KW-0234">DNA repair</keyword>
<dbReference type="SUPFAM" id="SSF53098">
    <property type="entry name" value="Ribonuclease H-like"/>
    <property type="match status" value="1"/>
</dbReference>
<keyword evidence="22" id="KW-1185">Reference proteome</keyword>
<evidence type="ECO:0000256" key="10">
    <source>
        <dbReference type="ARBA" id="ARBA00022839"/>
    </source>
</evidence>
<keyword evidence="11 16" id="KW-0239">DNA-directed DNA polymerase</keyword>
<keyword evidence="7" id="KW-0540">Nuclease</keyword>
<dbReference type="PRINTS" id="PR00868">
    <property type="entry name" value="DNAPOLI"/>
</dbReference>
<feature type="domain" description="3'-5' exonuclease" evidence="18">
    <location>
        <begin position="356"/>
        <end position="537"/>
    </location>
</feature>
<dbReference type="PANTHER" id="PTHR10133">
    <property type="entry name" value="DNA POLYMERASE I"/>
    <property type="match status" value="1"/>
</dbReference>
<dbReference type="SMART" id="SM00475">
    <property type="entry name" value="53EXOc"/>
    <property type="match status" value="1"/>
</dbReference>
<dbReference type="InterPro" id="IPR020045">
    <property type="entry name" value="DNA_polI_H3TH"/>
</dbReference>
<proteinExistence type="inferred from homology"/>
<dbReference type="EMBL" id="BAABHX010000006">
    <property type="protein sequence ID" value="GAA5098618.1"/>
    <property type="molecule type" value="Genomic_DNA"/>
</dbReference>
<keyword evidence="10 16" id="KW-0269">Exonuclease</keyword>
<feature type="domain" description="5'-3' exonuclease" evidence="19">
    <location>
        <begin position="10"/>
        <end position="271"/>
    </location>
</feature>
<dbReference type="InterPro" id="IPR036279">
    <property type="entry name" value="5-3_exonuclease_C_sf"/>
</dbReference>
<dbReference type="InterPro" id="IPR002562">
    <property type="entry name" value="3'-5'_exonuclease_dom"/>
</dbReference>
<organism evidence="21 22">
    <name type="scientific">Chryseobacterium ginsengisoli</name>
    <dbReference type="NCBI Taxonomy" id="363853"/>
    <lineage>
        <taxon>Bacteria</taxon>
        <taxon>Pseudomonadati</taxon>
        <taxon>Bacteroidota</taxon>
        <taxon>Flavobacteriia</taxon>
        <taxon>Flavobacteriales</taxon>
        <taxon>Weeksellaceae</taxon>
        <taxon>Chryseobacterium group</taxon>
        <taxon>Chryseobacterium</taxon>
    </lineage>
</organism>
<dbReference type="SUPFAM" id="SSF47807">
    <property type="entry name" value="5' to 3' exonuclease, C-terminal subdomain"/>
    <property type="match status" value="1"/>
</dbReference>
<dbReference type="Gene3D" id="3.30.420.10">
    <property type="entry name" value="Ribonuclease H-like superfamily/Ribonuclease H"/>
    <property type="match status" value="1"/>
</dbReference>
<dbReference type="CDD" id="cd08637">
    <property type="entry name" value="DNA_pol_A_pol_I_C"/>
    <property type="match status" value="1"/>
</dbReference>
<evidence type="ECO:0000256" key="3">
    <source>
        <dbReference type="ARBA" id="ARBA00020311"/>
    </source>
</evidence>
<keyword evidence="8 16" id="KW-0227">DNA damage</keyword>
<dbReference type="InterPro" id="IPR020046">
    <property type="entry name" value="5-3_exonucl_a-hlix_arch_N"/>
</dbReference>
<keyword evidence="17" id="KW-1133">Transmembrane helix</keyword>
<dbReference type="InterPro" id="IPR036397">
    <property type="entry name" value="RNaseH_sf"/>
</dbReference>
<evidence type="ECO:0000256" key="6">
    <source>
        <dbReference type="ARBA" id="ARBA00022705"/>
    </source>
</evidence>
<evidence type="ECO:0000256" key="4">
    <source>
        <dbReference type="ARBA" id="ARBA00022679"/>
    </source>
</evidence>
<dbReference type="InterPro" id="IPR002298">
    <property type="entry name" value="DNA_polymerase_A"/>
</dbReference>
<comment type="caution">
    <text evidence="21">The sequence shown here is derived from an EMBL/GenBank/DDBJ whole genome shotgun (WGS) entry which is preliminary data.</text>
</comment>
<dbReference type="SMART" id="SM00474">
    <property type="entry name" value="35EXOc"/>
    <property type="match status" value="1"/>
</dbReference>
<name>A0ABP9MQH5_9FLAO</name>
<evidence type="ECO:0000256" key="15">
    <source>
        <dbReference type="NCBIfam" id="TIGR00593"/>
    </source>
</evidence>
<dbReference type="InterPro" id="IPR019760">
    <property type="entry name" value="DNA-dir_DNA_pol_A_CS"/>
</dbReference>
<evidence type="ECO:0000259" key="19">
    <source>
        <dbReference type="SMART" id="SM00475"/>
    </source>
</evidence>
<keyword evidence="4 16" id="KW-0808">Transferase</keyword>
<dbReference type="InterPro" id="IPR043502">
    <property type="entry name" value="DNA/RNA_pol_sf"/>
</dbReference>
<evidence type="ECO:0000313" key="21">
    <source>
        <dbReference type="EMBL" id="GAA5098618.1"/>
    </source>
</evidence>
<evidence type="ECO:0000256" key="16">
    <source>
        <dbReference type="RuleBase" id="RU004460"/>
    </source>
</evidence>
<dbReference type="NCBIfam" id="TIGR00593">
    <property type="entry name" value="pola"/>
    <property type="match status" value="1"/>
</dbReference>
<dbReference type="Gene3D" id="3.30.70.370">
    <property type="match status" value="1"/>
</dbReference>
<keyword evidence="9 16" id="KW-0378">Hydrolase</keyword>
<accession>A0ABP9MQH5</accession>
<dbReference type="Pfam" id="PF02739">
    <property type="entry name" value="5_3_exonuc_N"/>
    <property type="match status" value="1"/>
</dbReference>
<keyword evidence="17" id="KW-0812">Transmembrane</keyword>
<reference evidence="22" key="1">
    <citation type="journal article" date="2019" name="Int. J. Syst. Evol. Microbiol.">
        <title>The Global Catalogue of Microorganisms (GCM) 10K type strain sequencing project: providing services to taxonomists for standard genome sequencing and annotation.</title>
        <authorList>
            <consortium name="The Broad Institute Genomics Platform"/>
            <consortium name="The Broad Institute Genome Sequencing Center for Infectious Disease"/>
            <person name="Wu L."/>
            <person name="Ma J."/>
        </authorList>
    </citation>
    <scope>NUCLEOTIDE SEQUENCE [LARGE SCALE GENOMIC DNA]</scope>
    <source>
        <strain evidence="22">JCM 18019</strain>
    </source>
</reference>
<dbReference type="CDD" id="cd09898">
    <property type="entry name" value="H3TH_53EXO"/>
    <property type="match status" value="1"/>
</dbReference>
<dbReference type="SUPFAM" id="SSF88723">
    <property type="entry name" value="PIN domain-like"/>
    <property type="match status" value="1"/>
</dbReference>
<comment type="catalytic activity">
    <reaction evidence="14 16">
        <text>DNA(n) + a 2'-deoxyribonucleoside 5'-triphosphate = DNA(n+1) + diphosphate</text>
        <dbReference type="Rhea" id="RHEA:22508"/>
        <dbReference type="Rhea" id="RHEA-COMP:17339"/>
        <dbReference type="Rhea" id="RHEA-COMP:17340"/>
        <dbReference type="ChEBI" id="CHEBI:33019"/>
        <dbReference type="ChEBI" id="CHEBI:61560"/>
        <dbReference type="ChEBI" id="CHEBI:173112"/>
        <dbReference type="EC" id="2.7.7.7"/>
    </reaction>
</comment>
<keyword evidence="5 16" id="KW-0548">Nucleotidyltransferase</keyword>
<evidence type="ECO:0000256" key="12">
    <source>
        <dbReference type="ARBA" id="ARBA00023125"/>
    </source>
</evidence>
<evidence type="ECO:0000256" key="7">
    <source>
        <dbReference type="ARBA" id="ARBA00022722"/>
    </source>
</evidence>
<evidence type="ECO:0000313" key="22">
    <source>
        <dbReference type="Proteomes" id="UP001500353"/>
    </source>
</evidence>
<sequence>MENMDATQDKRLFLIDAYAMIFRGYYALIRSPRITSKGLDTSAIFGFTNSLIELIRRERPTHLAVVFDVGQASVRTDDFAEYKANRSETPEAIKIAIPYIHRILEAMHIPYLGMEGYEADDVIGTIACKAEKEGYTTFMVTPDKDFAQLVTDKIKMYKPGLKGGDIEILGVEEVKAKYEIEDPKQVIDFLAMMGDAVDNIPGLDGVGEKTAMKFLKEFGSIENLLANTDQLKGKIKEKIEASAERGILSKKLATIICDAPIEFHQEQYDLETPDFEQAKKVFEEIEFTRLYENLYRAFAPTAITTTVVAEVQVTVTESPQQKVAQAVGQLDLFATYEELDQATSSKSNIEQNDHLYQFVNNAKAQKILVQNLLKQKVVCFDTETTSLNELEAELVGMSFSYKKGLAYYIPLSEDQGEVLQTLEIFRPFFEKEDLLKVAHNLKFDYKILKQYDITVKGAMFDTMIAHYLLNPDGRHGMDYLSEMYLNYKPVSIETIIGKKGKNQGTFRDADLRTQTDYAAEDADVTFQLYELFAPQLKKENLEDLFFNIEMPLMEVLAKMELSGISLDEKWLAQESIDLENDLRQLESKIFEISGEEFNMNSPKQLGEILFEKMQLDPKAKKTKTGQYATSEDVLQKLSSKHEIIKHILEYRTYQKLKSTYVDALPSQIEKTDNRVHTNFSQTTAATGRLASVNPNLQNIPIRTLRGQQIRGAFVSAEGKKIISADYSQIELRLIAEISGEDNMIKAFQDGEDIHASTAAKLFNIPLEEVSKTQRGQAKTVNFGILYGQGAFALAEQTGLSRSEAKQMIEAYYDTYPKLKLYMAEQVKRAREIGYVETILGRKRHLKDINSGNFVVRAHAERNAVNAPIQGSAADVVKMAMIKIQKELEKEKLQTKMLLQVHDELVFESPIDEVELAKNIIKMEMENAIETQVPLLVEVGIGDNWLEAH</sequence>
<dbReference type="InterPro" id="IPR029060">
    <property type="entry name" value="PIN-like_dom_sf"/>
</dbReference>
<keyword evidence="6 16" id="KW-0235">DNA replication</keyword>
<dbReference type="Gene3D" id="3.40.50.1010">
    <property type="entry name" value="5'-nuclease"/>
    <property type="match status" value="1"/>
</dbReference>
<dbReference type="SMART" id="SM00482">
    <property type="entry name" value="POLAc"/>
    <property type="match status" value="1"/>
</dbReference>
<keyword evidence="12 16" id="KW-0238">DNA-binding</keyword>
<dbReference type="SMART" id="SM00279">
    <property type="entry name" value="HhH2"/>
    <property type="match status" value="1"/>
</dbReference>
<protein>
    <recommendedName>
        <fullName evidence="3 15">DNA polymerase I</fullName>
        <ecNumber evidence="2 15">2.7.7.7</ecNumber>
    </recommendedName>
</protein>